<evidence type="ECO:0000313" key="2">
    <source>
        <dbReference type="EnsemblPlants" id="OMERI01G19450.1"/>
    </source>
</evidence>
<reference evidence="2" key="1">
    <citation type="submission" date="2015-04" db="UniProtKB">
        <authorList>
            <consortium name="EnsemblPlants"/>
        </authorList>
    </citation>
    <scope>IDENTIFICATION</scope>
</reference>
<dbReference type="HOGENOM" id="CLU_2907924_0_0_1"/>
<dbReference type="Proteomes" id="UP000008021">
    <property type="component" value="Chromosome 1"/>
</dbReference>
<evidence type="ECO:0000313" key="3">
    <source>
        <dbReference type="Proteomes" id="UP000008021"/>
    </source>
</evidence>
<dbReference type="AlphaFoldDB" id="A0A0E0C422"/>
<dbReference type="Gramene" id="OMERI01G19450.1">
    <property type="protein sequence ID" value="OMERI01G19450.1"/>
    <property type="gene ID" value="OMERI01G19450"/>
</dbReference>
<reference evidence="2" key="2">
    <citation type="submission" date="2018-05" db="EMBL/GenBank/DDBJ databases">
        <title>OmerRS3 (Oryza meridionalis Reference Sequence Version 3).</title>
        <authorList>
            <person name="Zhang J."/>
            <person name="Kudrna D."/>
            <person name="Lee S."/>
            <person name="Talag J."/>
            <person name="Welchert J."/>
            <person name="Wing R.A."/>
        </authorList>
    </citation>
    <scope>NUCLEOTIDE SEQUENCE [LARGE SCALE GENOMIC DNA]</scope>
    <source>
        <strain evidence="2">cv. OR44</strain>
    </source>
</reference>
<name>A0A0E0C422_9ORYZ</name>
<evidence type="ECO:0000256" key="1">
    <source>
        <dbReference type="SAM" id="MobiDB-lite"/>
    </source>
</evidence>
<proteinExistence type="predicted"/>
<keyword evidence="3" id="KW-1185">Reference proteome</keyword>
<sequence>MNSGTAARRSTGSRTAATKEAAGATTTLANFIRVSSSNAAAKPCIHPCLHRAQWHTGMYYSC</sequence>
<accession>A0A0E0C422</accession>
<feature type="region of interest" description="Disordered" evidence="1">
    <location>
        <begin position="1"/>
        <end position="22"/>
    </location>
</feature>
<protein>
    <submittedName>
        <fullName evidence="2">Uncharacterized protein</fullName>
    </submittedName>
</protein>
<dbReference type="EnsemblPlants" id="OMERI01G19450.1">
    <property type="protein sequence ID" value="OMERI01G19450.1"/>
    <property type="gene ID" value="OMERI01G19450"/>
</dbReference>
<organism evidence="2">
    <name type="scientific">Oryza meridionalis</name>
    <dbReference type="NCBI Taxonomy" id="40149"/>
    <lineage>
        <taxon>Eukaryota</taxon>
        <taxon>Viridiplantae</taxon>
        <taxon>Streptophyta</taxon>
        <taxon>Embryophyta</taxon>
        <taxon>Tracheophyta</taxon>
        <taxon>Spermatophyta</taxon>
        <taxon>Magnoliopsida</taxon>
        <taxon>Liliopsida</taxon>
        <taxon>Poales</taxon>
        <taxon>Poaceae</taxon>
        <taxon>BOP clade</taxon>
        <taxon>Oryzoideae</taxon>
        <taxon>Oryzeae</taxon>
        <taxon>Oryzinae</taxon>
        <taxon>Oryza</taxon>
    </lineage>
</organism>